<reference evidence="2" key="1">
    <citation type="submission" date="2019-08" db="EMBL/GenBank/DDBJ databases">
        <title>The genome of the North American firefly Photinus pyralis.</title>
        <authorList>
            <consortium name="Photinus pyralis genome working group"/>
            <person name="Fallon T.R."/>
            <person name="Sander Lower S.E."/>
            <person name="Weng J.-K."/>
        </authorList>
    </citation>
    <scope>NUCLEOTIDE SEQUENCE</scope>
    <source>
        <strain evidence="2">TRF0915ILg1</strain>
        <tissue evidence="2">Whole body</tissue>
    </source>
</reference>
<dbReference type="Pfam" id="PF10551">
    <property type="entry name" value="MULE"/>
    <property type="match status" value="1"/>
</dbReference>
<protein>
    <recommendedName>
        <fullName evidence="1">MULE transposase domain-containing protein</fullName>
    </recommendedName>
</protein>
<dbReference type="Proteomes" id="UP000801492">
    <property type="component" value="Unassembled WGS sequence"/>
</dbReference>
<evidence type="ECO:0000313" key="3">
    <source>
        <dbReference type="Proteomes" id="UP000801492"/>
    </source>
</evidence>
<dbReference type="EMBL" id="VTPC01076066">
    <property type="protein sequence ID" value="KAF2888562.1"/>
    <property type="molecule type" value="Genomic_DNA"/>
</dbReference>
<dbReference type="AlphaFoldDB" id="A0A8K0CQQ4"/>
<feature type="domain" description="MULE transposase" evidence="1">
    <location>
        <begin position="1"/>
        <end position="94"/>
    </location>
</feature>
<gene>
    <name evidence="2" type="ORF">ILUMI_17611</name>
</gene>
<organism evidence="2 3">
    <name type="scientific">Ignelater luminosus</name>
    <name type="common">Cucubano</name>
    <name type="synonym">Pyrophorus luminosus</name>
    <dbReference type="NCBI Taxonomy" id="2038154"/>
    <lineage>
        <taxon>Eukaryota</taxon>
        <taxon>Metazoa</taxon>
        <taxon>Ecdysozoa</taxon>
        <taxon>Arthropoda</taxon>
        <taxon>Hexapoda</taxon>
        <taxon>Insecta</taxon>
        <taxon>Pterygota</taxon>
        <taxon>Neoptera</taxon>
        <taxon>Endopterygota</taxon>
        <taxon>Coleoptera</taxon>
        <taxon>Polyphaga</taxon>
        <taxon>Elateriformia</taxon>
        <taxon>Elateroidea</taxon>
        <taxon>Elateridae</taxon>
        <taxon>Agrypninae</taxon>
        <taxon>Pyrophorini</taxon>
        <taxon>Ignelater</taxon>
    </lineage>
</organism>
<keyword evidence="3" id="KW-1185">Reference proteome</keyword>
<accession>A0A8K0CQQ4</accession>
<name>A0A8K0CQQ4_IGNLU</name>
<dbReference type="InterPro" id="IPR018289">
    <property type="entry name" value="MULE_transposase_dom"/>
</dbReference>
<sequence>MDGTHCTNRKGMDLTIMLVKDDKNAGFLVAFFLTNRLDQVAQELFLGALKKKVGEELQPEYFMSDDDSKYYNAWVKVMKSEPRRLLCTWHVIKNWNLQARNKIQNAEIKKTMKNDLKKILNETKVNEFVKLSDEYFDKLETCSGYRLFRLFTKVLFSGSKTNQYVGTLLSIRSRNKYEYGIRKFE</sequence>
<proteinExistence type="predicted"/>
<evidence type="ECO:0000259" key="1">
    <source>
        <dbReference type="Pfam" id="PF10551"/>
    </source>
</evidence>
<comment type="caution">
    <text evidence="2">The sequence shown here is derived from an EMBL/GenBank/DDBJ whole genome shotgun (WGS) entry which is preliminary data.</text>
</comment>
<dbReference type="OrthoDB" id="10031901at2759"/>
<evidence type="ECO:0000313" key="2">
    <source>
        <dbReference type="EMBL" id="KAF2888562.1"/>
    </source>
</evidence>